<proteinExistence type="predicted"/>
<dbReference type="RefSeq" id="WP_154737446.1">
    <property type="nucleotide sequence ID" value="NZ_WMBQ01000001.1"/>
</dbReference>
<reference evidence="2 3" key="1">
    <citation type="submission" date="2019-11" db="EMBL/GenBank/DDBJ databases">
        <title>Identification of a novel strain.</title>
        <authorList>
            <person name="Xu Q."/>
            <person name="Wang G."/>
        </authorList>
    </citation>
    <scope>NUCLEOTIDE SEQUENCE [LARGE SCALE GENOMIC DNA]</scope>
    <source>
        <strain evidence="3">xq</strain>
    </source>
</reference>
<evidence type="ECO:0000313" key="2">
    <source>
        <dbReference type="EMBL" id="MTD92856.1"/>
    </source>
</evidence>
<dbReference type="EMBL" id="WMBQ01000001">
    <property type="protein sequence ID" value="MTD92856.1"/>
    <property type="molecule type" value="Genomic_DNA"/>
</dbReference>
<organism evidence="2 3">
    <name type="scientific">Hyphomicrobium album</name>
    <dbReference type="NCBI Taxonomy" id="2665159"/>
    <lineage>
        <taxon>Bacteria</taxon>
        <taxon>Pseudomonadati</taxon>
        <taxon>Pseudomonadota</taxon>
        <taxon>Alphaproteobacteria</taxon>
        <taxon>Hyphomicrobiales</taxon>
        <taxon>Hyphomicrobiaceae</taxon>
        <taxon>Hyphomicrobium</taxon>
    </lineage>
</organism>
<dbReference type="Proteomes" id="UP000440694">
    <property type="component" value="Unassembled WGS sequence"/>
</dbReference>
<keyword evidence="3" id="KW-1185">Reference proteome</keyword>
<dbReference type="AlphaFoldDB" id="A0A6I3KFB0"/>
<name>A0A6I3KFB0_9HYPH</name>
<protein>
    <submittedName>
        <fullName evidence="2">Uncharacterized protein</fullName>
    </submittedName>
</protein>
<sequence>MANRYARKSAVRKPMSKTNASPPKIMLELDPGTAFSVKEAIDAQRELNMGLQEPSEPGDVLSEESRAYATLRERRLAKASKSLGKAATAHITAAVRLSPPRKKPR</sequence>
<comment type="caution">
    <text evidence="2">The sequence shown here is derived from an EMBL/GenBank/DDBJ whole genome shotgun (WGS) entry which is preliminary data.</text>
</comment>
<accession>A0A6I3KFB0</accession>
<feature type="region of interest" description="Disordered" evidence="1">
    <location>
        <begin position="81"/>
        <end position="105"/>
    </location>
</feature>
<feature type="compositionally biased region" description="Basic residues" evidence="1">
    <location>
        <begin position="1"/>
        <end position="15"/>
    </location>
</feature>
<evidence type="ECO:0000313" key="3">
    <source>
        <dbReference type="Proteomes" id="UP000440694"/>
    </source>
</evidence>
<evidence type="ECO:0000256" key="1">
    <source>
        <dbReference type="SAM" id="MobiDB-lite"/>
    </source>
</evidence>
<feature type="region of interest" description="Disordered" evidence="1">
    <location>
        <begin position="1"/>
        <end position="26"/>
    </location>
</feature>
<gene>
    <name evidence="2" type="ORF">GIW81_00750</name>
</gene>